<proteinExistence type="predicted"/>
<dbReference type="InterPro" id="IPR002686">
    <property type="entry name" value="Transposase_17"/>
</dbReference>
<reference evidence="2" key="1">
    <citation type="submission" date="2018-12" db="EMBL/GenBank/DDBJ databases">
        <title>Draft genome sequence of Flaovobacterium columnare ARS1 isolated from channel catfish in Alabama.</title>
        <authorList>
            <person name="Cai W."/>
            <person name="Arias C."/>
        </authorList>
    </citation>
    <scope>NUCLEOTIDE SEQUENCE [LARGE SCALE GENOMIC DNA]</scope>
    <source>
        <strain evidence="2">ARS1</strain>
    </source>
</reference>
<dbReference type="PANTHER" id="PTHR36966:SF1">
    <property type="entry name" value="REP-ASSOCIATED TYROSINE TRANSPOSASE"/>
    <property type="match status" value="1"/>
</dbReference>
<dbReference type="RefSeq" id="WP_127823133.1">
    <property type="nucleotide sequence ID" value="NZ_RQSM01000003.1"/>
</dbReference>
<evidence type="ECO:0000313" key="2">
    <source>
        <dbReference type="EMBL" id="RVU90323.1"/>
    </source>
</evidence>
<keyword evidence="3" id="KW-1185">Reference proteome</keyword>
<dbReference type="GO" id="GO:0043565">
    <property type="term" value="F:sequence-specific DNA binding"/>
    <property type="evidence" value="ECO:0007669"/>
    <property type="project" value="TreeGrafter"/>
</dbReference>
<dbReference type="GO" id="GO:0006313">
    <property type="term" value="P:DNA transposition"/>
    <property type="evidence" value="ECO:0007669"/>
    <property type="project" value="InterPro"/>
</dbReference>
<sequence>MSYNPQKHHRQSIRLKGYDYAQAGLYFITLCCQDRASLFGHIENGKMILNSFGEIALAEWYHTEQVRDNCVIHESVVMPNHMHGIIEITHKKGTEDEIGKFQSPSQTIGSIIRGYKIATIKKIKDLILENNINNSSGESKFAPNKGELDSASNKGELDFALNKGELKFALSTGELQFAPTTAPTAEIIKSLNFKIWQRNYWEHIIRNENAYHRISNYIINNPQKWENDKLKKQNGKL</sequence>
<evidence type="ECO:0000259" key="1">
    <source>
        <dbReference type="SMART" id="SM01321"/>
    </source>
</evidence>
<dbReference type="SMART" id="SM01321">
    <property type="entry name" value="Y1_Tnp"/>
    <property type="match status" value="1"/>
</dbReference>
<name>A0A437U9N9_9FLAO</name>
<evidence type="ECO:0000313" key="3">
    <source>
        <dbReference type="Proteomes" id="UP000288951"/>
    </source>
</evidence>
<feature type="domain" description="Transposase IS200-like" evidence="1">
    <location>
        <begin position="21"/>
        <end position="221"/>
    </location>
</feature>
<dbReference type="Gene3D" id="3.30.70.1290">
    <property type="entry name" value="Transposase IS200-like"/>
    <property type="match status" value="1"/>
</dbReference>
<comment type="caution">
    <text evidence="2">The sequence shown here is derived from an EMBL/GenBank/DDBJ whole genome shotgun (WGS) entry which is preliminary data.</text>
</comment>
<dbReference type="GO" id="GO:0004803">
    <property type="term" value="F:transposase activity"/>
    <property type="evidence" value="ECO:0007669"/>
    <property type="project" value="InterPro"/>
</dbReference>
<dbReference type="OrthoDB" id="9794403at2"/>
<dbReference type="InterPro" id="IPR036515">
    <property type="entry name" value="Transposase_17_sf"/>
</dbReference>
<gene>
    <name evidence="2" type="ORF">EH230_05070</name>
</gene>
<dbReference type="AlphaFoldDB" id="A0A437U9N9"/>
<dbReference type="Proteomes" id="UP000288951">
    <property type="component" value="Unassembled WGS sequence"/>
</dbReference>
<dbReference type="InterPro" id="IPR052715">
    <property type="entry name" value="RAYT_transposase"/>
</dbReference>
<organism evidence="2 3">
    <name type="scientific">Flavobacterium columnare</name>
    <dbReference type="NCBI Taxonomy" id="996"/>
    <lineage>
        <taxon>Bacteria</taxon>
        <taxon>Pseudomonadati</taxon>
        <taxon>Bacteroidota</taxon>
        <taxon>Flavobacteriia</taxon>
        <taxon>Flavobacteriales</taxon>
        <taxon>Flavobacteriaceae</taxon>
        <taxon>Flavobacterium</taxon>
    </lineage>
</organism>
<dbReference type="PANTHER" id="PTHR36966">
    <property type="entry name" value="REP-ASSOCIATED TYROSINE TRANSPOSASE"/>
    <property type="match status" value="1"/>
</dbReference>
<dbReference type="SUPFAM" id="SSF143422">
    <property type="entry name" value="Transposase IS200-like"/>
    <property type="match status" value="2"/>
</dbReference>
<protein>
    <recommendedName>
        <fullName evidence="1">Transposase IS200-like domain-containing protein</fullName>
    </recommendedName>
</protein>
<accession>A0A437U9N9</accession>
<dbReference type="EMBL" id="RQSM01000003">
    <property type="protein sequence ID" value="RVU90323.1"/>
    <property type="molecule type" value="Genomic_DNA"/>
</dbReference>